<sequence length="167" mass="20172">MELRILTIHSYNHMKNTFSITSPLGNLEIDAEQIFGEYDIMSIKRDLVDNKHKIIYEILGRKNFFCIEYELYYDYGTYIIYINKKFKTCTYCNSIMDSRIYYRWMEISDIARENDWYTVFEDDLPCIFIDYCGDRNYLGEYYKITKVIHPVYYMEKKGSLTKAAINK</sequence>
<evidence type="ECO:0000313" key="1">
    <source>
        <dbReference type="EMBL" id="ARF10499.1"/>
    </source>
</evidence>
<protein>
    <submittedName>
        <fullName evidence="1">Uncharacterized protein</fullName>
    </submittedName>
</protein>
<organism evidence="1">
    <name type="scientific">Hokovirus HKV1</name>
    <dbReference type="NCBI Taxonomy" id="1977638"/>
    <lineage>
        <taxon>Viruses</taxon>
        <taxon>Varidnaviria</taxon>
        <taxon>Bamfordvirae</taxon>
        <taxon>Nucleocytoviricota</taxon>
        <taxon>Megaviricetes</taxon>
        <taxon>Imitervirales</taxon>
        <taxon>Mimiviridae</taxon>
        <taxon>Klosneuvirinae</taxon>
        <taxon>Hokovirus</taxon>
    </lineage>
</organism>
<reference evidence="1" key="1">
    <citation type="journal article" date="2017" name="Science">
        <title>Giant viruses with an expanded complement of translation system components.</title>
        <authorList>
            <person name="Schulz F."/>
            <person name="Yutin N."/>
            <person name="Ivanova N.N."/>
            <person name="Ortega D.R."/>
            <person name="Lee T.K."/>
            <person name="Vierheilig J."/>
            <person name="Daims H."/>
            <person name="Horn M."/>
            <person name="Wagner M."/>
            <person name="Jensen G.J."/>
            <person name="Kyrpides N.C."/>
            <person name="Koonin E.V."/>
            <person name="Woyke T."/>
        </authorList>
    </citation>
    <scope>NUCLEOTIDE SEQUENCE</scope>
    <source>
        <strain evidence="1">HKV1</strain>
    </source>
</reference>
<dbReference type="EMBL" id="KY684104">
    <property type="protein sequence ID" value="ARF10499.1"/>
    <property type="molecule type" value="Genomic_DNA"/>
</dbReference>
<name>A0A1V0SFJ8_9VIRU</name>
<proteinExistence type="predicted"/>
<accession>A0A1V0SFJ8</accession>
<gene>
    <name evidence="1" type="ORF">Hokovirus_2_26</name>
</gene>